<gene>
    <name evidence="6" type="ORF">BE18_53040</name>
</gene>
<evidence type="ECO:0000259" key="4">
    <source>
        <dbReference type="Pfam" id="PF01082"/>
    </source>
</evidence>
<feature type="domain" description="Copper type II ascorbate-dependent monooxygenase N-terminal" evidence="4">
    <location>
        <begin position="168"/>
        <end position="269"/>
    </location>
</feature>
<keyword evidence="6" id="KW-0503">Monooxygenase</keyword>
<dbReference type="InterPro" id="IPR036939">
    <property type="entry name" value="Cu2_ascorb_mOase_N_sf"/>
</dbReference>
<dbReference type="Gene3D" id="2.60.120.310">
    <property type="entry name" value="Copper type II, ascorbate-dependent monooxygenase, N-terminal domain"/>
    <property type="match status" value="1"/>
</dbReference>
<evidence type="ECO:0000259" key="5">
    <source>
        <dbReference type="Pfam" id="PF03712"/>
    </source>
</evidence>
<dbReference type="EMBL" id="JEMC01001240">
    <property type="protein sequence ID" value="KYF98652.1"/>
    <property type="molecule type" value="Genomic_DNA"/>
</dbReference>
<organism evidence="6 7">
    <name type="scientific">Sorangium cellulosum</name>
    <name type="common">Polyangium cellulosum</name>
    <dbReference type="NCBI Taxonomy" id="56"/>
    <lineage>
        <taxon>Bacteria</taxon>
        <taxon>Pseudomonadati</taxon>
        <taxon>Myxococcota</taxon>
        <taxon>Polyangia</taxon>
        <taxon>Polyangiales</taxon>
        <taxon>Polyangiaceae</taxon>
        <taxon>Sorangium</taxon>
    </lineage>
</organism>
<evidence type="ECO:0000313" key="6">
    <source>
        <dbReference type="EMBL" id="KYF98652.1"/>
    </source>
</evidence>
<evidence type="ECO:0000256" key="3">
    <source>
        <dbReference type="SAM" id="SignalP"/>
    </source>
</evidence>
<comment type="caution">
    <text evidence="6">The sequence shown here is derived from an EMBL/GenBank/DDBJ whole genome shotgun (WGS) entry which is preliminary data.</text>
</comment>
<keyword evidence="3" id="KW-0732">Signal</keyword>
<evidence type="ECO:0000256" key="2">
    <source>
        <dbReference type="ARBA" id="ARBA00023180"/>
    </source>
</evidence>
<name>A0A150T1R0_SORCE</name>
<dbReference type="InterPro" id="IPR000323">
    <property type="entry name" value="Cu2_ascorb_mOase_N"/>
</dbReference>
<dbReference type="GO" id="GO:0004500">
    <property type="term" value="F:dopamine beta-monooxygenase activity"/>
    <property type="evidence" value="ECO:0007669"/>
    <property type="project" value="InterPro"/>
</dbReference>
<protein>
    <submittedName>
        <fullName evidence="6">Peptidylglycine alpha-amidating monooxygenase</fullName>
    </submittedName>
</protein>
<feature type="signal peptide" evidence="3">
    <location>
        <begin position="1"/>
        <end position="21"/>
    </location>
</feature>
<keyword evidence="2" id="KW-0325">Glycoprotein</keyword>
<dbReference type="AlphaFoldDB" id="A0A150T1R0"/>
<accession>A0A150T1R0</accession>
<evidence type="ECO:0000313" key="7">
    <source>
        <dbReference type="Proteomes" id="UP000075515"/>
    </source>
</evidence>
<sequence>MNRSRYLFSALPFLSALVVVACSDAEKGSSGSSGSGPENGNAEALPCDVDKILSTKCQTCHGASPKFGAPFPLVDRSDLVAPAVSDPNKKVYELVAARARDTARPMPPPPTERLTAAELAIFDQWIAAGMPAGKDTCVDPGGGGTIDPPTLSCTPDVLLAPSAPYVMPKDVQDQYMCYGVDVEIGQKRHLVGVVPRIDNSTIVHHILLFKADEASPSTPTPCNGGDIMGALLAVWAPGGKATELPLEAGFPLEGTAHFTIQVHYSNIKGLDGQQDSTGFDVCTTTELRPNDAGIFAFGTEDINIPPHGSLDVSCDYQFPRDMGAISVIGVMPHMHILGKHLSSNTVPTDGSEPSNLGLADPWNFDNQIWYDNDTILRGGDTVRTRCAWDNPGNSAVEFGERTQDEMCYNFVMYYPSQELESKVGDLTSPTEDVSCVTTK</sequence>
<dbReference type="PROSITE" id="PS51257">
    <property type="entry name" value="PROKAR_LIPOPROTEIN"/>
    <property type="match status" value="1"/>
</dbReference>
<evidence type="ECO:0000256" key="1">
    <source>
        <dbReference type="ARBA" id="ARBA00023157"/>
    </source>
</evidence>
<feature type="chain" id="PRO_5007569128" evidence="3">
    <location>
        <begin position="22"/>
        <end position="439"/>
    </location>
</feature>
<keyword evidence="1" id="KW-1015">Disulfide bond</keyword>
<dbReference type="Gene3D" id="2.60.120.230">
    <property type="match status" value="1"/>
</dbReference>
<dbReference type="InterPro" id="IPR008977">
    <property type="entry name" value="PHM/PNGase_F_dom_sf"/>
</dbReference>
<reference evidence="6 7" key="1">
    <citation type="submission" date="2014-02" db="EMBL/GenBank/DDBJ databases">
        <title>The small core and large imbalanced accessory genome model reveals a collaborative survival strategy of Sorangium cellulosum strains in nature.</title>
        <authorList>
            <person name="Han K."/>
            <person name="Peng R."/>
            <person name="Blom J."/>
            <person name="Li Y.-Z."/>
        </authorList>
    </citation>
    <scope>NUCLEOTIDE SEQUENCE [LARGE SCALE GENOMIC DNA]</scope>
    <source>
        <strain evidence="6 7">So0149</strain>
    </source>
</reference>
<dbReference type="PANTHER" id="PTHR10157:SF23">
    <property type="entry name" value="MOXD1 HOMOLOG 1"/>
    <property type="match status" value="1"/>
</dbReference>
<dbReference type="InterPro" id="IPR014784">
    <property type="entry name" value="Cu2_ascorb_mOase-like_C"/>
</dbReference>
<dbReference type="GO" id="GO:0005507">
    <property type="term" value="F:copper ion binding"/>
    <property type="evidence" value="ECO:0007669"/>
    <property type="project" value="InterPro"/>
</dbReference>
<dbReference type="Pfam" id="PF01082">
    <property type="entry name" value="Cu2_monooxygen"/>
    <property type="match status" value="1"/>
</dbReference>
<dbReference type="Pfam" id="PF03712">
    <property type="entry name" value="Cu2_monoox_C"/>
    <property type="match status" value="1"/>
</dbReference>
<keyword evidence="6" id="KW-0560">Oxidoreductase</keyword>
<dbReference type="PANTHER" id="PTHR10157">
    <property type="entry name" value="DOPAMINE BETA HYDROXYLASE RELATED"/>
    <property type="match status" value="1"/>
</dbReference>
<dbReference type="SUPFAM" id="SSF49742">
    <property type="entry name" value="PHM/PNGase F"/>
    <property type="match status" value="2"/>
</dbReference>
<dbReference type="Proteomes" id="UP000075515">
    <property type="component" value="Unassembled WGS sequence"/>
</dbReference>
<dbReference type="InterPro" id="IPR024548">
    <property type="entry name" value="Cu2_monoox_C"/>
</dbReference>
<dbReference type="InterPro" id="IPR000945">
    <property type="entry name" value="DBH-like"/>
</dbReference>
<feature type="domain" description="Copper type II ascorbate-dependent monooxygenase C-terminal" evidence="5">
    <location>
        <begin position="291"/>
        <end position="420"/>
    </location>
</feature>
<proteinExistence type="predicted"/>